<keyword evidence="3" id="KW-1185">Reference proteome</keyword>
<evidence type="ECO:0000313" key="2">
    <source>
        <dbReference type="EMBL" id="SET71346.1"/>
    </source>
</evidence>
<protein>
    <submittedName>
        <fullName evidence="2">Uncharacterized protein</fullName>
    </submittedName>
</protein>
<evidence type="ECO:0000313" key="3">
    <source>
        <dbReference type="Proteomes" id="UP000198618"/>
    </source>
</evidence>
<dbReference type="Proteomes" id="UP000198618">
    <property type="component" value="Unassembled WGS sequence"/>
</dbReference>
<name>A0A1I0GJG9_9BACI</name>
<accession>A0A1I0GJG9</accession>
<keyword evidence="1" id="KW-0812">Transmembrane</keyword>
<evidence type="ECO:0000256" key="1">
    <source>
        <dbReference type="SAM" id="Phobius"/>
    </source>
</evidence>
<proteinExistence type="predicted"/>
<feature type="transmembrane region" description="Helical" evidence="1">
    <location>
        <begin position="6"/>
        <end position="24"/>
    </location>
</feature>
<feature type="transmembrane region" description="Helical" evidence="1">
    <location>
        <begin position="44"/>
        <end position="63"/>
    </location>
</feature>
<dbReference type="AlphaFoldDB" id="A0A1I0GJG9"/>
<reference evidence="2 3" key="1">
    <citation type="submission" date="2016-10" db="EMBL/GenBank/DDBJ databases">
        <authorList>
            <person name="de Groot N.N."/>
        </authorList>
    </citation>
    <scope>NUCLEOTIDE SEQUENCE [LARGE SCALE GENOMIC DNA]</scope>
    <source>
        <strain evidence="2 3">IBRC-M 10780</strain>
    </source>
</reference>
<gene>
    <name evidence="2" type="ORF">SAMN05216389_12243</name>
</gene>
<dbReference type="OrthoDB" id="2740244at2"/>
<keyword evidence="1" id="KW-0472">Membrane</keyword>
<dbReference type="RefSeq" id="WP_090872220.1">
    <property type="nucleotide sequence ID" value="NZ_FOHE01000022.1"/>
</dbReference>
<dbReference type="EMBL" id="FOHE01000022">
    <property type="protein sequence ID" value="SET71346.1"/>
    <property type="molecule type" value="Genomic_DNA"/>
</dbReference>
<keyword evidence="1" id="KW-1133">Transmembrane helix</keyword>
<organism evidence="2 3">
    <name type="scientific">Oceanobacillus limi</name>
    <dbReference type="NCBI Taxonomy" id="930131"/>
    <lineage>
        <taxon>Bacteria</taxon>
        <taxon>Bacillati</taxon>
        <taxon>Bacillota</taxon>
        <taxon>Bacilli</taxon>
        <taxon>Bacillales</taxon>
        <taxon>Bacillaceae</taxon>
        <taxon>Oceanobacillus</taxon>
    </lineage>
</organism>
<sequence>MNINAPVGIGIISIVLIICCFYYTLTFIENLKGDDERVAKQSKVAAIVCLSLALIIPFVYHVVV</sequence>